<organism evidence="2">
    <name type="scientific">Rhizophora mucronata</name>
    <name type="common">Asiatic mangrove</name>
    <dbReference type="NCBI Taxonomy" id="61149"/>
    <lineage>
        <taxon>Eukaryota</taxon>
        <taxon>Viridiplantae</taxon>
        <taxon>Streptophyta</taxon>
        <taxon>Embryophyta</taxon>
        <taxon>Tracheophyta</taxon>
        <taxon>Spermatophyta</taxon>
        <taxon>Magnoliopsida</taxon>
        <taxon>eudicotyledons</taxon>
        <taxon>Gunneridae</taxon>
        <taxon>Pentapetalae</taxon>
        <taxon>rosids</taxon>
        <taxon>fabids</taxon>
        <taxon>Malpighiales</taxon>
        <taxon>Rhizophoraceae</taxon>
        <taxon>Rhizophora</taxon>
    </lineage>
</organism>
<evidence type="ECO:0000313" key="2">
    <source>
        <dbReference type="EMBL" id="MBX42082.1"/>
    </source>
</evidence>
<name>A0A2P2NHV9_RHIMU</name>
<feature type="transmembrane region" description="Helical" evidence="1">
    <location>
        <begin position="12"/>
        <end position="37"/>
    </location>
</feature>
<keyword evidence="1" id="KW-0472">Membrane</keyword>
<reference evidence="2" key="1">
    <citation type="submission" date="2018-02" db="EMBL/GenBank/DDBJ databases">
        <title>Rhizophora mucronata_Transcriptome.</title>
        <authorList>
            <person name="Meera S.P."/>
            <person name="Sreeshan A."/>
            <person name="Augustine A."/>
        </authorList>
    </citation>
    <scope>NUCLEOTIDE SEQUENCE</scope>
    <source>
        <tissue evidence="2">Leaf</tissue>
    </source>
</reference>
<keyword evidence="1" id="KW-1133">Transmembrane helix</keyword>
<proteinExistence type="predicted"/>
<sequence length="39" mass="4861">MKFWLRDFSVSLFLFAYNSFESFYAPHFINPLLLVIWHY</sequence>
<dbReference type="AlphaFoldDB" id="A0A2P2NHV9"/>
<accession>A0A2P2NHV9</accession>
<evidence type="ECO:0000256" key="1">
    <source>
        <dbReference type="SAM" id="Phobius"/>
    </source>
</evidence>
<dbReference type="EMBL" id="GGEC01061598">
    <property type="protein sequence ID" value="MBX42082.1"/>
    <property type="molecule type" value="Transcribed_RNA"/>
</dbReference>
<keyword evidence="1" id="KW-0812">Transmembrane</keyword>
<protein>
    <submittedName>
        <fullName evidence="2">Uncharacterized protein</fullName>
    </submittedName>
</protein>